<gene>
    <name evidence="2" type="ORF">NLF92_02830</name>
</gene>
<dbReference type="AlphaFoldDB" id="A0AA41X036"/>
<evidence type="ECO:0000313" key="2">
    <source>
        <dbReference type="EMBL" id="MCP3427876.1"/>
    </source>
</evidence>
<keyword evidence="3" id="KW-1185">Reference proteome</keyword>
<proteinExistence type="predicted"/>
<evidence type="ECO:0000259" key="1">
    <source>
        <dbReference type="PROSITE" id="PS51833"/>
    </source>
</evidence>
<dbReference type="SUPFAM" id="SSF109604">
    <property type="entry name" value="HD-domain/PDEase-like"/>
    <property type="match status" value="1"/>
</dbReference>
<reference evidence="2" key="1">
    <citation type="submission" date="2022-07" db="EMBL/GenBank/DDBJ databases">
        <title>Characterization of the Novel Bacterium Alteromonas immobilis LMIT006 and Alteromonas gregis LMIT007.</title>
        <authorList>
            <person name="Lin X."/>
        </authorList>
    </citation>
    <scope>NUCLEOTIDE SEQUENCE</scope>
    <source>
        <strain evidence="2">LMIT007</strain>
    </source>
</reference>
<feature type="domain" description="HDOD" evidence="1">
    <location>
        <begin position="21"/>
        <end position="214"/>
    </location>
</feature>
<accession>A0AA41X036</accession>
<sequence>MLNNALALVINEKLEQDLLVLPTLPNVALKIREATENPNTNVTAMAELITLDPALSARIIKISNSAFMGRQVKVQTVAQAVTRIGLSQIKNITTALAIEQLFEAQHPLITKLMDRALKDIINVTTTALAALTLYQTNSQDKRLNIDTMTLAAMVHNIGYLPILAEAERNPEVFANQKFIDTLSPAVVSAVSTKIIAQWEFDALFAQISRHAFDSQVTNTHVDYIDFIRLAYLLNGKLDNDIAESVRNNLQLKKITEDFSEFDTPEFNDLVAKGKSIFSE</sequence>
<dbReference type="InterPro" id="IPR013976">
    <property type="entry name" value="HDOD"/>
</dbReference>
<evidence type="ECO:0000313" key="3">
    <source>
        <dbReference type="Proteomes" id="UP001165413"/>
    </source>
</evidence>
<dbReference type="PANTHER" id="PTHR33525:SF3">
    <property type="entry name" value="RIBONUCLEASE Y"/>
    <property type="match status" value="1"/>
</dbReference>
<dbReference type="PROSITE" id="PS51833">
    <property type="entry name" value="HDOD"/>
    <property type="match status" value="1"/>
</dbReference>
<dbReference type="Proteomes" id="UP001165413">
    <property type="component" value="Unassembled WGS sequence"/>
</dbReference>
<dbReference type="Pfam" id="PF08668">
    <property type="entry name" value="HDOD"/>
    <property type="match status" value="1"/>
</dbReference>
<dbReference type="InterPro" id="IPR052340">
    <property type="entry name" value="RNase_Y/CdgJ"/>
</dbReference>
<name>A0AA41X036_9ALTE</name>
<dbReference type="PANTHER" id="PTHR33525">
    <property type="match status" value="1"/>
</dbReference>
<dbReference type="Gene3D" id="1.10.3210.10">
    <property type="entry name" value="Hypothetical protein af1432"/>
    <property type="match status" value="1"/>
</dbReference>
<comment type="caution">
    <text evidence="2">The sequence shown here is derived from an EMBL/GenBank/DDBJ whole genome shotgun (WGS) entry which is preliminary data.</text>
</comment>
<dbReference type="RefSeq" id="WP_254098671.1">
    <property type="nucleotide sequence ID" value="NZ_JANATA010000003.1"/>
</dbReference>
<protein>
    <submittedName>
        <fullName evidence="2">HDOD domain-containing protein</fullName>
    </submittedName>
</protein>
<dbReference type="EMBL" id="JANATA010000003">
    <property type="protein sequence ID" value="MCP3427876.1"/>
    <property type="molecule type" value="Genomic_DNA"/>
</dbReference>
<organism evidence="2 3">
    <name type="scientific">Opacimonas viscosa</name>
    <dbReference type="NCBI Taxonomy" id="2961944"/>
    <lineage>
        <taxon>Bacteria</taxon>
        <taxon>Pseudomonadati</taxon>
        <taxon>Pseudomonadota</taxon>
        <taxon>Gammaproteobacteria</taxon>
        <taxon>Alteromonadales</taxon>
        <taxon>Alteromonadaceae</taxon>
        <taxon>Opacimonas</taxon>
    </lineage>
</organism>